<dbReference type="STRING" id="357278.IV61_GL000405"/>
<comment type="caution">
    <text evidence="2">The sequence shown here is derived from an EMBL/GenBank/DDBJ whole genome shotgun (WGS) entry which is preliminary data.</text>
</comment>
<dbReference type="RefSeq" id="WP_020089202.1">
    <property type="nucleotide sequence ID" value="NZ_AZCZ01000014.1"/>
</dbReference>
<dbReference type="Pfam" id="PF01381">
    <property type="entry name" value="HTH_3"/>
    <property type="match status" value="1"/>
</dbReference>
<dbReference type="Gene3D" id="1.10.260.40">
    <property type="entry name" value="lambda repressor-like DNA-binding domains"/>
    <property type="match status" value="1"/>
</dbReference>
<dbReference type="PANTHER" id="PTHR37038">
    <property type="entry name" value="TRANSCRIPTIONAL REGULATOR-RELATED"/>
    <property type="match status" value="1"/>
</dbReference>
<gene>
    <name evidence="2" type="ORF">FD07_GL000415</name>
</gene>
<evidence type="ECO:0000313" key="2">
    <source>
        <dbReference type="EMBL" id="KRK36992.1"/>
    </source>
</evidence>
<name>A0A0R1GSX7_9LACO</name>
<dbReference type="InterPro" id="IPR001387">
    <property type="entry name" value="Cro/C1-type_HTH"/>
</dbReference>
<dbReference type="PATRIC" id="fig|1267003.4.peg.450"/>
<dbReference type="EMBL" id="AZCZ01000014">
    <property type="protein sequence ID" value="KRK36992.1"/>
    <property type="molecule type" value="Genomic_DNA"/>
</dbReference>
<protein>
    <submittedName>
        <fullName evidence="2">XRE family transcriptional regulator</fullName>
    </submittedName>
</protein>
<dbReference type="InterPro" id="IPR010982">
    <property type="entry name" value="Lambda_DNA-bd_dom_sf"/>
</dbReference>
<dbReference type="OrthoDB" id="34624at2"/>
<dbReference type="AlphaFoldDB" id="A0A0R1GSX7"/>
<dbReference type="PANTHER" id="PTHR37038:SF12">
    <property type="entry name" value="TRANSCRIPTIONAL REGULATOR"/>
    <property type="match status" value="1"/>
</dbReference>
<dbReference type="SUPFAM" id="SSF47413">
    <property type="entry name" value="lambda repressor-like DNA-binding domains"/>
    <property type="match status" value="1"/>
</dbReference>
<evidence type="ECO:0000259" key="1">
    <source>
        <dbReference type="PROSITE" id="PS50943"/>
    </source>
</evidence>
<sequence>MSTIGSTLKQIRQAKGFTQKEVYGAIVSRSFASRLESGQHDIAAEKLFAILDRLGVSANEFRFIQNDYQPTATELARSQVMLAYDQQNFPQISHLAAKYAHSENPAEQRIAVVANTLIMAFDHRTMAITPAMETLWQQIALTKTWTLQEIDFGSILIVLTSLKQTPLAATIRKYHLTCDRYVSAAADPFRVMDSRASFDLVALQQLLSEKAYPAAKAFKLQLLAGHTEHLTSDGILNQQLSLWLWESYFGETARAQSLGNALRQMPTPRFHLGIHALLHAWEGRAQQYRRRNISDHR</sequence>
<dbReference type="CDD" id="cd00093">
    <property type="entry name" value="HTH_XRE"/>
    <property type="match status" value="1"/>
</dbReference>
<proteinExistence type="predicted"/>
<dbReference type="SMART" id="SM00530">
    <property type="entry name" value="HTH_XRE"/>
    <property type="match status" value="1"/>
</dbReference>
<feature type="domain" description="HTH cro/C1-type" evidence="1">
    <location>
        <begin position="8"/>
        <end position="61"/>
    </location>
</feature>
<dbReference type="GO" id="GO:0003677">
    <property type="term" value="F:DNA binding"/>
    <property type="evidence" value="ECO:0007669"/>
    <property type="project" value="InterPro"/>
</dbReference>
<organism evidence="2 3">
    <name type="scientific">Levilactobacillus parabrevis ATCC 53295</name>
    <dbReference type="NCBI Taxonomy" id="1267003"/>
    <lineage>
        <taxon>Bacteria</taxon>
        <taxon>Bacillati</taxon>
        <taxon>Bacillota</taxon>
        <taxon>Bacilli</taxon>
        <taxon>Lactobacillales</taxon>
        <taxon>Lactobacillaceae</taxon>
        <taxon>Levilactobacillus</taxon>
    </lineage>
</organism>
<keyword evidence="3" id="KW-1185">Reference proteome</keyword>
<reference evidence="2 3" key="1">
    <citation type="journal article" date="2015" name="Genome Announc.">
        <title>Expanding the biotechnology potential of lactobacilli through comparative genomics of 213 strains and associated genera.</title>
        <authorList>
            <person name="Sun Z."/>
            <person name="Harris H.M."/>
            <person name="McCann A."/>
            <person name="Guo C."/>
            <person name="Argimon S."/>
            <person name="Zhang W."/>
            <person name="Yang X."/>
            <person name="Jeffery I.B."/>
            <person name="Cooney J.C."/>
            <person name="Kagawa T.F."/>
            <person name="Liu W."/>
            <person name="Song Y."/>
            <person name="Salvetti E."/>
            <person name="Wrobel A."/>
            <person name="Rasinkangas P."/>
            <person name="Parkhill J."/>
            <person name="Rea M.C."/>
            <person name="O'Sullivan O."/>
            <person name="Ritari J."/>
            <person name="Douillard F.P."/>
            <person name="Paul Ross R."/>
            <person name="Yang R."/>
            <person name="Briner A.E."/>
            <person name="Felis G.E."/>
            <person name="de Vos W.M."/>
            <person name="Barrangou R."/>
            <person name="Klaenhammer T.R."/>
            <person name="Caufield P.W."/>
            <person name="Cui Y."/>
            <person name="Zhang H."/>
            <person name="O'Toole P.W."/>
        </authorList>
    </citation>
    <scope>NUCLEOTIDE SEQUENCE [LARGE SCALE GENOMIC DNA]</scope>
    <source>
        <strain evidence="2 3">ATCC 53295</strain>
    </source>
</reference>
<dbReference type="PROSITE" id="PS50943">
    <property type="entry name" value="HTH_CROC1"/>
    <property type="match status" value="1"/>
</dbReference>
<accession>A0A0R1GSX7</accession>
<dbReference type="InterPro" id="IPR053163">
    <property type="entry name" value="HTH-type_regulator_Rgg"/>
</dbReference>
<dbReference type="eggNOG" id="COG1396">
    <property type="taxonomic scope" value="Bacteria"/>
</dbReference>
<evidence type="ECO:0000313" key="3">
    <source>
        <dbReference type="Proteomes" id="UP000051176"/>
    </source>
</evidence>
<dbReference type="Proteomes" id="UP000051176">
    <property type="component" value="Unassembled WGS sequence"/>
</dbReference>